<feature type="coiled-coil region" evidence="1">
    <location>
        <begin position="141"/>
        <end position="168"/>
    </location>
</feature>
<protein>
    <submittedName>
        <fullName evidence="2">CC171 protein</fullName>
    </submittedName>
</protein>
<organism evidence="2 3">
    <name type="scientific">Cinclus mexicanus</name>
    <name type="common">American dipper</name>
    <dbReference type="NCBI Taxonomy" id="161649"/>
    <lineage>
        <taxon>Eukaryota</taxon>
        <taxon>Metazoa</taxon>
        <taxon>Chordata</taxon>
        <taxon>Craniata</taxon>
        <taxon>Vertebrata</taxon>
        <taxon>Euteleostomi</taxon>
        <taxon>Archelosauria</taxon>
        <taxon>Archosauria</taxon>
        <taxon>Dinosauria</taxon>
        <taxon>Saurischia</taxon>
        <taxon>Theropoda</taxon>
        <taxon>Coelurosauria</taxon>
        <taxon>Aves</taxon>
        <taxon>Neognathae</taxon>
        <taxon>Neoaves</taxon>
        <taxon>Telluraves</taxon>
        <taxon>Australaves</taxon>
        <taxon>Passeriformes</taxon>
        <taxon>Cinclidae</taxon>
        <taxon>Cinclus</taxon>
    </lineage>
</organism>
<feature type="non-terminal residue" evidence="2">
    <location>
        <position position="174"/>
    </location>
</feature>
<comment type="caution">
    <text evidence="2">The sequence shown here is derived from an EMBL/GenBank/DDBJ whole genome shotgun (WGS) entry which is preliminary data.</text>
</comment>
<sequence length="174" mass="20866">AILQQEIFEFSQRFHTAEVEARSLFLQLAEFKWTFNEMQKEVEKAHRLQEQLNELQHVNTTYFSFQKIITQDNIHEELENALQRESEARLLLQEHEQRLQELSSRLELQTSVDTDRRQNSNVSLMSLSDAMEEMRRRGRVLNHQKKLLKDMEQDWQRLREALQEAEDALQQAAK</sequence>
<evidence type="ECO:0000313" key="3">
    <source>
        <dbReference type="Proteomes" id="UP000590623"/>
    </source>
</evidence>
<dbReference type="Proteomes" id="UP000590623">
    <property type="component" value="Unassembled WGS sequence"/>
</dbReference>
<evidence type="ECO:0000313" key="2">
    <source>
        <dbReference type="EMBL" id="NXR17368.1"/>
    </source>
</evidence>
<dbReference type="EMBL" id="VWYM01001752">
    <property type="protein sequence ID" value="NXR17368.1"/>
    <property type="molecule type" value="Genomic_DNA"/>
</dbReference>
<keyword evidence="3" id="KW-1185">Reference proteome</keyword>
<dbReference type="PANTHER" id="PTHR47899">
    <property type="entry name" value="COILED-COIL DOMAIN-CONTAINING PROTEIN 171"/>
    <property type="match status" value="1"/>
</dbReference>
<accession>A0A7L2J0N3</accession>
<proteinExistence type="predicted"/>
<evidence type="ECO:0000256" key="1">
    <source>
        <dbReference type="SAM" id="Coils"/>
    </source>
</evidence>
<reference evidence="2 3" key="1">
    <citation type="submission" date="2019-09" db="EMBL/GenBank/DDBJ databases">
        <title>Bird 10,000 Genomes (B10K) Project - Family phase.</title>
        <authorList>
            <person name="Zhang G."/>
        </authorList>
    </citation>
    <scope>NUCLEOTIDE SEQUENCE [LARGE SCALE GENOMIC DNA]</scope>
    <source>
        <strain evidence="2">B10K-DU-001-77</strain>
        <tissue evidence="2">Muscle</tissue>
    </source>
</reference>
<dbReference type="InterPro" id="IPR038820">
    <property type="entry name" value="CCDC171"/>
</dbReference>
<feature type="non-terminal residue" evidence="2">
    <location>
        <position position="1"/>
    </location>
</feature>
<feature type="coiled-coil region" evidence="1">
    <location>
        <begin position="35"/>
        <end position="112"/>
    </location>
</feature>
<keyword evidence="1" id="KW-0175">Coiled coil</keyword>
<dbReference type="OrthoDB" id="287623at2759"/>
<gene>
    <name evidence="2" type="primary">Ccdc171_0</name>
    <name evidence="2" type="ORF">CINMEX_R09471</name>
</gene>
<dbReference type="AlphaFoldDB" id="A0A7L2J0N3"/>
<dbReference type="PANTHER" id="PTHR47899:SF1">
    <property type="entry name" value="COILED-COIL DOMAIN-CONTAINING PROTEIN 171"/>
    <property type="match status" value="1"/>
</dbReference>
<name>A0A7L2J0N3_CINMU</name>